<feature type="region of interest" description="Disordered" evidence="1">
    <location>
        <begin position="44"/>
        <end position="76"/>
    </location>
</feature>
<dbReference type="InterPro" id="IPR011704">
    <property type="entry name" value="ATPase_dyneun-rel_AAA"/>
</dbReference>
<evidence type="ECO:0000313" key="4">
    <source>
        <dbReference type="Proteomes" id="UP000505020"/>
    </source>
</evidence>
<dbReference type="InterPro" id="IPR003593">
    <property type="entry name" value="AAA+_ATPase"/>
</dbReference>
<accession>A0A7D3YNI8</accession>
<dbReference type="SMART" id="SM00382">
    <property type="entry name" value="AAA"/>
    <property type="match status" value="1"/>
</dbReference>
<dbReference type="InterPro" id="IPR027417">
    <property type="entry name" value="P-loop_NTPase"/>
</dbReference>
<name>A0A7D3YNI8_9EURY</name>
<organism evidence="3 4">
    <name type="scientific">Halorubrum salinarum</name>
    <dbReference type="NCBI Taxonomy" id="2739057"/>
    <lineage>
        <taxon>Archaea</taxon>
        <taxon>Methanobacteriati</taxon>
        <taxon>Methanobacteriota</taxon>
        <taxon>Stenosarchaea group</taxon>
        <taxon>Halobacteria</taxon>
        <taxon>Halobacteriales</taxon>
        <taxon>Haloferacaceae</taxon>
        <taxon>Halorubrum</taxon>
    </lineage>
</organism>
<dbReference type="RefSeq" id="WP_173230279.1">
    <property type="nucleotide sequence ID" value="NZ_CP053941.1"/>
</dbReference>
<reference evidence="3 4" key="1">
    <citation type="submission" date="2020-05" db="EMBL/GenBank/DDBJ databases">
        <title>Halorubrum RHB-C sp.nov., an extremely halophilic archaeon isolated from solar salt farm.</title>
        <authorList>
            <person name="Ho H."/>
            <person name="Danganan R.E."/>
            <person name="Dedeles G.R."/>
            <person name="Kim S.-G."/>
        </authorList>
    </citation>
    <scope>NUCLEOTIDE SEQUENCE [LARGE SCALE GENOMIC DNA]</scope>
    <source>
        <strain evidence="3 4">RHB-C</strain>
    </source>
</reference>
<gene>
    <name evidence="3" type="ORF">HPS36_11765</name>
</gene>
<proteinExistence type="predicted"/>
<dbReference type="PANTHER" id="PTHR37291:SF1">
    <property type="entry name" value="TYPE IV METHYL-DIRECTED RESTRICTION ENZYME ECOKMCRB SUBUNIT"/>
    <property type="match status" value="1"/>
</dbReference>
<dbReference type="InterPro" id="IPR052934">
    <property type="entry name" value="Methyl-DNA_Rec/Restrict_Enz"/>
</dbReference>
<dbReference type="GO" id="GO:0016887">
    <property type="term" value="F:ATP hydrolysis activity"/>
    <property type="evidence" value="ECO:0007669"/>
    <property type="project" value="InterPro"/>
</dbReference>
<dbReference type="EMBL" id="CP053941">
    <property type="protein sequence ID" value="QKG93506.1"/>
    <property type="molecule type" value="Genomic_DNA"/>
</dbReference>
<dbReference type="Pfam" id="PF07728">
    <property type="entry name" value="AAA_5"/>
    <property type="match status" value="1"/>
</dbReference>
<protein>
    <submittedName>
        <fullName evidence="3">AAA family ATPase</fullName>
    </submittedName>
</protein>
<dbReference type="Gene3D" id="3.40.50.300">
    <property type="entry name" value="P-loop containing nucleotide triphosphate hydrolases"/>
    <property type="match status" value="1"/>
</dbReference>
<feature type="compositionally biased region" description="Basic and acidic residues" evidence="1">
    <location>
        <begin position="62"/>
        <end position="76"/>
    </location>
</feature>
<dbReference type="CDD" id="cd00009">
    <property type="entry name" value="AAA"/>
    <property type="match status" value="1"/>
</dbReference>
<keyword evidence="4" id="KW-1185">Reference proteome</keyword>
<evidence type="ECO:0000313" key="3">
    <source>
        <dbReference type="EMBL" id="QKG93506.1"/>
    </source>
</evidence>
<dbReference type="GO" id="GO:0005524">
    <property type="term" value="F:ATP binding"/>
    <property type="evidence" value="ECO:0007669"/>
    <property type="project" value="InterPro"/>
</dbReference>
<dbReference type="Proteomes" id="UP000505020">
    <property type="component" value="Chromosome"/>
</dbReference>
<dbReference type="PANTHER" id="PTHR37291">
    <property type="entry name" value="5-METHYLCYTOSINE-SPECIFIC RESTRICTION ENZYME B"/>
    <property type="match status" value="1"/>
</dbReference>
<evidence type="ECO:0000259" key="2">
    <source>
        <dbReference type="SMART" id="SM00382"/>
    </source>
</evidence>
<feature type="domain" description="AAA+ ATPase" evidence="2">
    <location>
        <begin position="319"/>
        <end position="502"/>
    </location>
</feature>
<dbReference type="KEGG" id="hsai:HPS36_11765"/>
<dbReference type="SUPFAM" id="SSF52540">
    <property type="entry name" value="P-loop containing nucleoside triphosphate hydrolases"/>
    <property type="match status" value="1"/>
</dbReference>
<evidence type="ECO:0000256" key="1">
    <source>
        <dbReference type="SAM" id="MobiDB-lite"/>
    </source>
</evidence>
<dbReference type="AlphaFoldDB" id="A0A7D3YNI8"/>
<sequence>MSNANLEAVKTLATRNVVNLFPEYKQTYIDGLLEHDSVTEAVRTRLENSRESSDEDDSSIWPEKKEIEGRNYKQDGIDPDHPLAVYIQETDARIYKLTAPPDSWLTTFEYAAFAFGESDHGLWVDLSPGDIVLFHSRSEPAREALDEQASCILGVGIIGALTTKPQDESWWYDERPNSPKDQSFPYLVTFDRLYATGDIEDIDFSRSILSKDTTEANDNLTALTANGMSFETADTICNETTEAGFPRHRIQEPLDTTADSEPGRTLVNAITAHLKEVPPVAIHKPFTGNLDTGSLLDGLYFPDELGETIIEQIEAALLAGDHIILTGPPGTGKTEIVERVATYLADAYPHLYSGSELTTATADWSTFDTVGGYMPTETGGDNADSDLAFTPGIILNRLKDTRTGVQSNEPVIIDELNRADIDKAFGQLFTLLSGQSVQLPFTRNNREIELLTTDHLDGLPAEHQYVVPDSWRIFATMNTYDKTSLYEMSYAFMRRFAFIRVPAPEFTTSDDDTARTELTTEMNAYIDAWDGLDPSDEERDAIGQVWKQTNQAVDDRSIGPAIVRDMLTYVTNRRTSATDDLSERVTEAVISYIFPQLEGVPERKQIITHIAAVDATDTDTLRTAASDMLQVTIDTETES</sequence>
<dbReference type="GeneID" id="55595689"/>